<dbReference type="SUPFAM" id="SSF57701">
    <property type="entry name" value="Zn2/Cys6 DNA-binding domain"/>
    <property type="match status" value="1"/>
</dbReference>
<protein>
    <recommendedName>
        <fullName evidence="7">Zn(2)-C6 fungal-type domain-containing protein</fullName>
    </recommendedName>
</protein>
<evidence type="ECO:0000256" key="5">
    <source>
        <dbReference type="ARBA" id="ARBA00023242"/>
    </source>
</evidence>
<dbReference type="CDD" id="cd12148">
    <property type="entry name" value="fungal_TF_MHR"/>
    <property type="match status" value="1"/>
</dbReference>
<dbReference type="Proteomes" id="UP001213681">
    <property type="component" value="Unassembled WGS sequence"/>
</dbReference>
<evidence type="ECO:0000256" key="2">
    <source>
        <dbReference type="ARBA" id="ARBA00023015"/>
    </source>
</evidence>
<evidence type="ECO:0000256" key="6">
    <source>
        <dbReference type="SAM" id="MobiDB-lite"/>
    </source>
</evidence>
<dbReference type="InterPro" id="IPR036864">
    <property type="entry name" value="Zn2-C6_fun-type_DNA-bd_sf"/>
</dbReference>
<dbReference type="GO" id="GO:0006351">
    <property type="term" value="P:DNA-templated transcription"/>
    <property type="evidence" value="ECO:0007669"/>
    <property type="project" value="InterPro"/>
</dbReference>
<accession>A0AAD6BZ74</accession>
<feature type="compositionally biased region" description="Polar residues" evidence="6">
    <location>
        <begin position="689"/>
        <end position="700"/>
    </location>
</feature>
<keyword evidence="5" id="KW-0539">Nucleus</keyword>
<dbReference type="InterPro" id="IPR001138">
    <property type="entry name" value="Zn2Cys6_DnaBD"/>
</dbReference>
<keyword evidence="2" id="KW-0805">Transcription regulation</keyword>
<sequence length="766" mass="86593">MYERQRVWRACQACRRKKVKCDGEHPCQSCTRNKAECVYVEPHSNMRLVDPQYVLKLESRISLMEQRLRHQSGGLEAREEAIPVQTAAVTATSNQNEADHYAHGEGDESATSVPTAPDASALSDPPAGFPSALSIDAAVQTPQRPPKVHLPITRSSDEQMVDVSDIDRYNVENTPIDVTRLEEPFLQVLIDYFYQSIYPIFPIISHRRFRQQYHLWSLSGRDNGPSAPDHEFQLLLYAILAVASSIIPDTHEVFDQPDFEAYKWVDLADLLYQHAILLSAGRSYEQSPLAGINTIAAQGLLSLYLIERGKVNDAWVTAGHAIRLYQSFDLEDSIDAASEVKDLRLAHTNLWWCLYILDRSLSTALLKPLAIDDAESDLESCDGEDYIASSTAGKVDRWFSVIADFHITMGRIYRSVRLIRKAESSRNTMLKDTLRSYVKKHDAELEKYYTRQVLPKIETSNSQEGPLALQTIAVSSYYIGLVLLYRTFIERFNIAEPEVLLRCAEAASNCIKVTPQVVAHVPASHFVIQQSRAIFASAKVLLHCMRLARNPSFTNKAWPDVESGLDMLREVKIQWPEIKKYQILTEEDMHLTQAELSKHDLFYKTFDCFGQMTETRRTLTGETRASRVYHQLSDTSLDLRDINNLPLEPSNGSPKSLLSSNCSQKSNSLKHSQPNDHSQHRSKRRKLSLPTSQLQPPSNDFSALEMLPILRDSTDCPIMDHMIMTGDMLLPDISPGQDNLEDLSTSFFGDAMLMGSIDQFFSQSEA</sequence>
<dbReference type="PROSITE" id="PS00463">
    <property type="entry name" value="ZN2_CY6_FUNGAL_1"/>
    <property type="match status" value="1"/>
</dbReference>
<reference evidence="8" key="2">
    <citation type="journal article" date="2023" name="IMA Fungus">
        <title>Comparative genomic study of the Penicillium genus elucidates a diverse pangenome and 15 lateral gene transfer events.</title>
        <authorList>
            <person name="Petersen C."/>
            <person name="Sorensen T."/>
            <person name="Nielsen M.R."/>
            <person name="Sondergaard T.E."/>
            <person name="Sorensen J.L."/>
            <person name="Fitzpatrick D.A."/>
            <person name="Frisvad J.C."/>
            <person name="Nielsen K.L."/>
        </authorList>
    </citation>
    <scope>NUCLEOTIDE SEQUENCE</scope>
    <source>
        <strain evidence="8">IBT 16125</strain>
    </source>
</reference>
<dbReference type="AlphaFoldDB" id="A0AAD6BZ74"/>
<evidence type="ECO:0000259" key="7">
    <source>
        <dbReference type="PROSITE" id="PS50048"/>
    </source>
</evidence>
<name>A0AAD6BZ74_9EURO</name>
<evidence type="ECO:0000313" key="9">
    <source>
        <dbReference type="Proteomes" id="UP001213681"/>
    </source>
</evidence>
<dbReference type="InterPro" id="IPR007219">
    <property type="entry name" value="XnlR_reg_dom"/>
</dbReference>
<evidence type="ECO:0000256" key="4">
    <source>
        <dbReference type="ARBA" id="ARBA00023163"/>
    </source>
</evidence>
<feature type="compositionally biased region" description="Polar residues" evidence="6">
    <location>
        <begin position="650"/>
        <end position="672"/>
    </location>
</feature>
<dbReference type="PROSITE" id="PS50048">
    <property type="entry name" value="ZN2_CY6_FUNGAL_2"/>
    <property type="match status" value="1"/>
</dbReference>
<dbReference type="CDD" id="cd00067">
    <property type="entry name" value="GAL4"/>
    <property type="match status" value="1"/>
</dbReference>
<dbReference type="GO" id="GO:0000981">
    <property type="term" value="F:DNA-binding transcription factor activity, RNA polymerase II-specific"/>
    <property type="evidence" value="ECO:0007669"/>
    <property type="project" value="InterPro"/>
</dbReference>
<feature type="compositionally biased region" description="Low complexity" evidence="6">
    <location>
        <begin position="114"/>
        <end position="126"/>
    </location>
</feature>
<dbReference type="GO" id="GO:0003677">
    <property type="term" value="F:DNA binding"/>
    <property type="evidence" value="ECO:0007669"/>
    <property type="project" value="UniProtKB-KW"/>
</dbReference>
<evidence type="ECO:0000256" key="1">
    <source>
        <dbReference type="ARBA" id="ARBA00022723"/>
    </source>
</evidence>
<keyword evidence="3" id="KW-0238">DNA-binding</keyword>
<comment type="caution">
    <text evidence="8">The sequence shown here is derived from an EMBL/GenBank/DDBJ whole genome shotgun (WGS) entry which is preliminary data.</text>
</comment>
<evidence type="ECO:0000256" key="3">
    <source>
        <dbReference type="ARBA" id="ARBA00023125"/>
    </source>
</evidence>
<evidence type="ECO:0000313" key="8">
    <source>
        <dbReference type="EMBL" id="KAJ5439594.1"/>
    </source>
</evidence>
<dbReference type="GO" id="GO:0008270">
    <property type="term" value="F:zinc ion binding"/>
    <property type="evidence" value="ECO:0007669"/>
    <property type="project" value="InterPro"/>
</dbReference>
<dbReference type="GeneID" id="81604217"/>
<gene>
    <name evidence="8" type="ORF">N7458_010592</name>
</gene>
<keyword evidence="9" id="KW-1185">Reference proteome</keyword>
<reference evidence="8" key="1">
    <citation type="submission" date="2022-12" db="EMBL/GenBank/DDBJ databases">
        <authorList>
            <person name="Petersen C."/>
        </authorList>
    </citation>
    <scope>NUCLEOTIDE SEQUENCE</scope>
    <source>
        <strain evidence="8">IBT 16125</strain>
    </source>
</reference>
<proteinExistence type="predicted"/>
<feature type="domain" description="Zn(2)-C6 fungal-type" evidence="7">
    <location>
        <begin position="10"/>
        <end position="39"/>
    </location>
</feature>
<dbReference type="PANTHER" id="PTHR46910">
    <property type="entry name" value="TRANSCRIPTION FACTOR PDR1"/>
    <property type="match status" value="1"/>
</dbReference>
<dbReference type="EMBL" id="JAPVEA010000008">
    <property type="protein sequence ID" value="KAJ5439594.1"/>
    <property type="molecule type" value="Genomic_DNA"/>
</dbReference>
<keyword evidence="4" id="KW-0804">Transcription</keyword>
<feature type="region of interest" description="Disordered" evidence="6">
    <location>
        <begin position="643"/>
        <end position="700"/>
    </location>
</feature>
<feature type="region of interest" description="Disordered" evidence="6">
    <location>
        <begin position="99"/>
        <end position="127"/>
    </location>
</feature>
<dbReference type="SMART" id="SM00066">
    <property type="entry name" value="GAL4"/>
    <property type="match status" value="1"/>
</dbReference>
<dbReference type="InterPro" id="IPR050987">
    <property type="entry name" value="AtrR-like"/>
</dbReference>
<dbReference type="Gene3D" id="4.10.240.10">
    <property type="entry name" value="Zn(2)-C6 fungal-type DNA-binding domain"/>
    <property type="match status" value="1"/>
</dbReference>
<dbReference type="PANTHER" id="PTHR46910:SF1">
    <property type="entry name" value="MISCELLANEOUS ZN(II)2CYS6 TRANSCRIPTION FACTOR (EUROFUNG)-RELATED"/>
    <property type="match status" value="1"/>
</dbReference>
<keyword evidence="1" id="KW-0479">Metal-binding</keyword>
<organism evidence="8 9">
    <name type="scientific">Penicillium daleae</name>
    <dbReference type="NCBI Taxonomy" id="63821"/>
    <lineage>
        <taxon>Eukaryota</taxon>
        <taxon>Fungi</taxon>
        <taxon>Dikarya</taxon>
        <taxon>Ascomycota</taxon>
        <taxon>Pezizomycotina</taxon>
        <taxon>Eurotiomycetes</taxon>
        <taxon>Eurotiomycetidae</taxon>
        <taxon>Eurotiales</taxon>
        <taxon>Aspergillaceae</taxon>
        <taxon>Penicillium</taxon>
    </lineage>
</organism>
<dbReference type="Pfam" id="PF00172">
    <property type="entry name" value="Zn_clus"/>
    <property type="match status" value="1"/>
</dbReference>
<dbReference type="SMART" id="SM00906">
    <property type="entry name" value="Fungal_trans"/>
    <property type="match status" value="1"/>
</dbReference>
<dbReference type="Pfam" id="PF04082">
    <property type="entry name" value="Fungal_trans"/>
    <property type="match status" value="1"/>
</dbReference>
<dbReference type="RefSeq" id="XP_056762823.1">
    <property type="nucleotide sequence ID" value="XM_056913974.1"/>
</dbReference>